<dbReference type="CDD" id="cd06578">
    <property type="entry name" value="HemD"/>
    <property type="match status" value="1"/>
</dbReference>
<protein>
    <submittedName>
        <fullName evidence="2">Uroporphyrinogen-III synthase</fullName>
        <ecNumber evidence="2">4.2.1.75</ecNumber>
    </submittedName>
</protein>
<name>A0ABU1ISY5_9BACL</name>
<proteinExistence type="predicted"/>
<keyword evidence="2" id="KW-0456">Lyase</keyword>
<dbReference type="PANTHER" id="PTHR40082:SF1">
    <property type="entry name" value="BLR5956 PROTEIN"/>
    <property type="match status" value="1"/>
</dbReference>
<organism evidence="2 3">
    <name type="scientific">Paenibacillus hunanensis</name>
    <dbReference type="NCBI Taxonomy" id="539262"/>
    <lineage>
        <taxon>Bacteria</taxon>
        <taxon>Bacillati</taxon>
        <taxon>Bacillota</taxon>
        <taxon>Bacilli</taxon>
        <taxon>Bacillales</taxon>
        <taxon>Paenibacillaceae</taxon>
        <taxon>Paenibacillus</taxon>
    </lineage>
</organism>
<dbReference type="SUPFAM" id="SSF69618">
    <property type="entry name" value="HemD-like"/>
    <property type="match status" value="1"/>
</dbReference>
<dbReference type="InterPro" id="IPR039793">
    <property type="entry name" value="UROS/Hem4"/>
</dbReference>
<evidence type="ECO:0000313" key="2">
    <source>
        <dbReference type="EMBL" id="MDR6242370.1"/>
    </source>
</evidence>
<dbReference type="EMBL" id="JAVDQH010000001">
    <property type="protein sequence ID" value="MDR6242370.1"/>
    <property type="molecule type" value="Genomic_DNA"/>
</dbReference>
<dbReference type="RefSeq" id="WP_188774832.1">
    <property type="nucleotide sequence ID" value="NZ_BMMB01000003.1"/>
</dbReference>
<sequence>MSKPLEGKTVVIAGSRKLDEMTALIERQGGTAMVRSLQGMTMFKEEEIQQELRMLVQYPPDWMIFTTGIGTAALFAAADRLGMGDEFRAAIRGARLAIRGYKTYNALKAENLAPDVRDSDGTVRGLEEQLEEVNLVGARIWVQLHGEPAPELVQFLKGKGAQDVHTLLPYLNIPPEQTTLEQLYEEIQQSRIAAICFTTAVQVRNLFAYVRTLGEEQSLREQLHDTVLAVSVGKVTSEALEQEGVTRIVAPENERMGAMIIEMARYYEQ</sequence>
<reference evidence="2 3" key="1">
    <citation type="submission" date="2023-07" db="EMBL/GenBank/DDBJ databases">
        <title>Genomic Encyclopedia of Type Strains, Phase IV (KMG-IV): sequencing the most valuable type-strain genomes for metagenomic binning, comparative biology and taxonomic classification.</title>
        <authorList>
            <person name="Goeker M."/>
        </authorList>
    </citation>
    <scope>NUCLEOTIDE SEQUENCE [LARGE SCALE GENOMIC DNA]</scope>
    <source>
        <strain evidence="2 3">DSM 22170</strain>
    </source>
</reference>
<gene>
    <name evidence="2" type="ORF">JOC58_000254</name>
</gene>
<dbReference type="PANTHER" id="PTHR40082">
    <property type="entry name" value="BLR5956 PROTEIN"/>
    <property type="match status" value="1"/>
</dbReference>
<evidence type="ECO:0000259" key="1">
    <source>
        <dbReference type="Pfam" id="PF02602"/>
    </source>
</evidence>
<dbReference type="EC" id="4.2.1.75" evidence="2"/>
<dbReference type="InterPro" id="IPR036108">
    <property type="entry name" value="4pyrrol_syn_uPrphyn_synt_sf"/>
</dbReference>
<comment type="caution">
    <text evidence="2">The sequence shown here is derived from an EMBL/GenBank/DDBJ whole genome shotgun (WGS) entry which is preliminary data.</text>
</comment>
<accession>A0ABU1ISY5</accession>
<dbReference type="InterPro" id="IPR003754">
    <property type="entry name" value="4pyrrol_synth_uPrphyn_synth"/>
</dbReference>
<evidence type="ECO:0000313" key="3">
    <source>
        <dbReference type="Proteomes" id="UP001185028"/>
    </source>
</evidence>
<dbReference type="Proteomes" id="UP001185028">
    <property type="component" value="Unassembled WGS sequence"/>
</dbReference>
<dbReference type="GO" id="GO:0004852">
    <property type="term" value="F:uroporphyrinogen-III synthase activity"/>
    <property type="evidence" value="ECO:0007669"/>
    <property type="project" value="UniProtKB-EC"/>
</dbReference>
<dbReference type="NCBIfam" id="NF004584">
    <property type="entry name" value="PRK05928.2-1"/>
    <property type="match status" value="1"/>
</dbReference>
<feature type="domain" description="Tetrapyrrole biosynthesis uroporphyrinogen III synthase" evidence="1">
    <location>
        <begin position="19"/>
        <end position="260"/>
    </location>
</feature>
<keyword evidence="3" id="KW-1185">Reference proteome</keyword>
<dbReference type="Gene3D" id="3.40.50.10090">
    <property type="match status" value="2"/>
</dbReference>
<dbReference type="Pfam" id="PF02602">
    <property type="entry name" value="HEM4"/>
    <property type="match status" value="1"/>
</dbReference>